<name>A0A512RQZ0_9BACT</name>
<sequence>MLSDGRQIVLDSLENGIVATEGDNSARLDNGQLVYETGSGSDPGTRYNTMQTPNGREFQVTLPDGSRVWLNAASAVRYPVPFPENERKVEVSGEVYFEVTPDPQRPFRVQIDDRAEIEVLGTRFNINAYKEEESLRATLLEGAVRFRGKAEQVVLKPGQQARLSAKLEVKDNVKTDKIMAWRNGLFNFEGMRLDEVMRQLGRWYDMEIVYQGKVPEVEFYGDLDRHVSLAGVLKALESADIKFRIEGKQLIVLP</sequence>
<dbReference type="GO" id="GO:0016989">
    <property type="term" value="F:sigma factor antagonist activity"/>
    <property type="evidence" value="ECO:0007669"/>
    <property type="project" value="TreeGrafter"/>
</dbReference>
<evidence type="ECO:0000259" key="2">
    <source>
        <dbReference type="Pfam" id="PF16344"/>
    </source>
</evidence>
<evidence type="ECO:0008006" key="5">
    <source>
        <dbReference type="Google" id="ProtNLM"/>
    </source>
</evidence>
<dbReference type="InterPro" id="IPR032508">
    <property type="entry name" value="FecR_C"/>
</dbReference>
<keyword evidence="4" id="KW-1185">Reference proteome</keyword>
<dbReference type="Proteomes" id="UP000321436">
    <property type="component" value="Unassembled WGS sequence"/>
</dbReference>
<dbReference type="Gene3D" id="3.55.50.30">
    <property type="match status" value="1"/>
</dbReference>
<accession>A0A512RQZ0</accession>
<dbReference type="Pfam" id="PF16344">
    <property type="entry name" value="FecR_C"/>
    <property type="match status" value="1"/>
</dbReference>
<dbReference type="AlphaFoldDB" id="A0A512RQZ0"/>
<comment type="caution">
    <text evidence="3">The sequence shown here is derived from an EMBL/GenBank/DDBJ whole genome shotgun (WGS) entry which is preliminary data.</text>
</comment>
<dbReference type="Pfam" id="PF04773">
    <property type="entry name" value="FecR"/>
    <property type="match status" value="1"/>
</dbReference>
<proteinExistence type="predicted"/>
<dbReference type="InterPro" id="IPR006860">
    <property type="entry name" value="FecR"/>
</dbReference>
<protein>
    <recommendedName>
        <fullName evidence="5">Iron dicitrate transporter FecR</fullName>
    </recommendedName>
</protein>
<dbReference type="InterPro" id="IPR012373">
    <property type="entry name" value="Ferrdict_sens_TM"/>
</dbReference>
<reference evidence="3 4" key="1">
    <citation type="submission" date="2019-07" db="EMBL/GenBank/DDBJ databases">
        <title>Whole genome shotgun sequence of Chitinophaga cymbidii NBRC 109752.</title>
        <authorList>
            <person name="Hosoyama A."/>
            <person name="Uohara A."/>
            <person name="Ohji S."/>
            <person name="Ichikawa N."/>
        </authorList>
    </citation>
    <scope>NUCLEOTIDE SEQUENCE [LARGE SCALE GENOMIC DNA]</scope>
    <source>
        <strain evidence="3 4">NBRC 109752</strain>
    </source>
</reference>
<feature type="domain" description="Protein FecR C-terminal" evidence="2">
    <location>
        <begin position="186"/>
        <end position="252"/>
    </location>
</feature>
<evidence type="ECO:0000259" key="1">
    <source>
        <dbReference type="Pfam" id="PF04773"/>
    </source>
</evidence>
<evidence type="ECO:0000313" key="4">
    <source>
        <dbReference type="Proteomes" id="UP000321436"/>
    </source>
</evidence>
<dbReference type="PANTHER" id="PTHR30273">
    <property type="entry name" value="PERIPLASMIC SIGNAL SENSOR AND SIGMA FACTOR ACTIVATOR FECR-RELATED"/>
    <property type="match status" value="1"/>
</dbReference>
<evidence type="ECO:0000313" key="3">
    <source>
        <dbReference type="EMBL" id="GEP98086.1"/>
    </source>
</evidence>
<organism evidence="3 4">
    <name type="scientific">Chitinophaga cymbidii</name>
    <dbReference type="NCBI Taxonomy" id="1096750"/>
    <lineage>
        <taxon>Bacteria</taxon>
        <taxon>Pseudomonadati</taxon>
        <taxon>Bacteroidota</taxon>
        <taxon>Chitinophagia</taxon>
        <taxon>Chitinophagales</taxon>
        <taxon>Chitinophagaceae</taxon>
        <taxon>Chitinophaga</taxon>
    </lineage>
</organism>
<feature type="domain" description="FecR protein" evidence="1">
    <location>
        <begin position="49"/>
        <end position="145"/>
    </location>
</feature>
<dbReference type="PANTHER" id="PTHR30273:SF2">
    <property type="entry name" value="PROTEIN FECR"/>
    <property type="match status" value="1"/>
</dbReference>
<dbReference type="Gene3D" id="2.60.120.1440">
    <property type="match status" value="1"/>
</dbReference>
<dbReference type="EMBL" id="BKAU01000005">
    <property type="protein sequence ID" value="GEP98086.1"/>
    <property type="molecule type" value="Genomic_DNA"/>
</dbReference>
<gene>
    <name evidence="3" type="ORF">CCY01nite_43460</name>
</gene>